<dbReference type="KEGG" id="kan:IMCC3317_30010"/>
<proteinExistence type="predicted"/>
<gene>
    <name evidence="1" type="ORF">IMCC3317_30010</name>
</gene>
<dbReference type="AlphaFoldDB" id="A0A7L4ZM78"/>
<sequence length="92" mass="9916">MKKKNLIKKLQFKKTQVSNLAKDQVVGGGSRFQCEPIDLSLLETCYPGCGLTENCNTNYRGCNNQTNNCGTNNCGTNNCNPSGGISCPGYVC</sequence>
<reference evidence="1 2" key="1">
    <citation type="journal article" date="2013" name="Int. J. Syst. Evol. Microbiol.">
        <title>Kordia antarctica sp. nov., isolated from Antarctic seawater.</title>
        <authorList>
            <person name="Baek K."/>
            <person name="Choi A."/>
            <person name="Kang I."/>
            <person name="Lee K."/>
            <person name="Cho J.C."/>
        </authorList>
    </citation>
    <scope>NUCLEOTIDE SEQUENCE [LARGE SCALE GENOMIC DNA]</scope>
    <source>
        <strain evidence="1 2">IMCC3317</strain>
    </source>
</reference>
<evidence type="ECO:0000313" key="2">
    <source>
        <dbReference type="Proteomes" id="UP000464657"/>
    </source>
</evidence>
<accession>A0A7L4ZM78</accession>
<keyword evidence="2" id="KW-1185">Reference proteome</keyword>
<organism evidence="1 2">
    <name type="scientific">Kordia antarctica</name>
    <dbReference type="NCBI Taxonomy" id="1218801"/>
    <lineage>
        <taxon>Bacteria</taxon>
        <taxon>Pseudomonadati</taxon>
        <taxon>Bacteroidota</taxon>
        <taxon>Flavobacteriia</taxon>
        <taxon>Flavobacteriales</taxon>
        <taxon>Flavobacteriaceae</taxon>
        <taxon>Kordia</taxon>
    </lineage>
</organism>
<name>A0A7L4ZM78_9FLAO</name>
<dbReference type="EMBL" id="CP019288">
    <property type="protein sequence ID" value="QHI37621.1"/>
    <property type="molecule type" value="Genomic_DNA"/>
</dbReference>
<dbReference type="RefSeq" id="WP_160130232.1">
    <property type="nucleotide sequence ID" value="NZ_CP019288.1"/>
</dbReference>
<dbReference type="Proteomes" id="UP000464657">
    <property type="component" value="Chromosome"/>
</dbReference>
<evidence type="ECO:0000313" key="1">
    <source>
        <dbReference type="EMBL" id="QHI37621.1"/>
    </source>
</evidence>
<dbReference type="OrthoDB" id="1451096at2"/>
<protein>
    <submittedName>
        <fullName evidence="1">Uncharacterized protein</fullName>
    </submittedName>
</protein>